<evidence type="ECO:0000256" key="2">
    <source>
        <dbReference type="RuleBase" id="RU361145"/>
    </source>
</evidence>
<accession>A0A023EK43</accession>
<dbReference type="OrthoDB" id="6363126at2759"/>
<dbReference type="AlphaFoldDB" id="A0A023EK43"/>
<dbReference type="GO" id="GO:0006826">
    <property type="term" value="P:iron ion transport"/>
    <property type="evidence" value="ECO:0007669"/>
    <property type="project" value="InterPro"/>
</dbReference>
<keyword evidence="3" id="KW-0732">Signal</keyword>
<dbReference type="PROSITE" id="PS50905">
    <property type="entry name" value="FERRITIN_LIKE"/>
    <property type="match status" value="1"/>
</dbReference>
<dbReference type="VEuPathDB" id="VectorBase:AALF011744"/>
<dbReference type="InterPro" id="IPR012347">
    <property type="entry name" value="Ferritin-like"/>
</dbReference>
<dbReference type="PANTHER" id="PTHR11431">
    <property type="entry name" value="FERRITIN"/>
    <property type="match status" value="1"/>
</dbReference>
<feature type="binding site" evidence="1">
    <location>
        <position position="184"/>
    </location>
    <ligand>
        <name>Fe cation</name>
        <dbReference type="ChEBI" id="CHEBI:24875"/>
        <label>1</label>
    </ligand>
</feature>
<evidence type="ECO:0000313" key="5">
    <source>
        <dbReference type="EMBL" id="JAC09485.1"/>
    </source>
</evidence>
<dbReference type="VEuPathDB" id="VectorBase:AALC636_033604"/>
<feature type="chain" id="PRO_5014496591" description="Ferritin" evidence="3">
    <location>
        <begin position="20"/>
        <end position="223"/>
    </location>
</feature>
<dbReference type="VEuPathDB" id="VectorBase:AALFPA_063921"/>
<evidence type="ECO:0000256" key="1">
    <source>
        <dbReference type="PIRSR" id="PIRSR601519-1"/>
    </source>
</evidence>
<dbReference type="VEuPathDB" id="VectorBase:AALF011742"/>
<dbReference type="GO" id="GO:0006879">
    <property type="term" value="P:intracellular iron ion homeostasis"/>
    <property type="evidence" value="ECO:0007669"/>
    <property type="project" value="UniProtKB-KW"/>
</dbReference>
<feature type="domain" description="Ferritin-like diiron" evidence="4">
    <location>
        <begin position="34"/>
        <end position="202"/>
    </location>
</feature>
<dbReference type="InterPro" id="IPR001519">
    <property type="entry name" value="Ferritin"/>
</dbReference>
<comment type="function">
    <text evidence="2">Stores iron in a soluble, non-toxic, readily available form. Important for iron homeostasis. Iron is taken up in the ferrous form and deposited as ferric hydroxides after oxidation.</text>
</comment>
<dbReference type="GO" id="GO:0005737">
    <property type="term" value="C:cytoplasm"/>
    <property type="evidence" value="ECO:0007669"/>
    <property type="project" value="TreeGrafter"/>
</dbReference>
<dbReference type="EMBL" id="GAPW01004113">
    <property type="protein sequence ID" value="JAC09485.1"/>
    <property type="molecule type" value="mRNA"/>
</dbReference>
<dbReference type="Gene3D" id="1.20.1260.10">
    <property type="match status" value="1"/>
</dbReference>
<dbReference type="EnsemblMetazoa" id="AALFPA23_006856.R9018">
    <property type="protein sequence ID" value="AALFPA23_006856.P9018"/>
    <property type="gene ID" value="AALFPA23_006856"/>
</dbReference>
<protein>
    <recommendedName>
        <fullName evidence="2">Ferritin</fullName>
    </recommendedName>
</protein>
<keyword evidence="1 2" id="KW-0408">Iron</keyword>
<proteinExistence type="evidence at transcript level"/>
<dbReference type="VEuPathDB" id="VectorBase:AALC636_013181"/>
<dbReference type="InterPro" id="IPR009078">
    <property type="entry name" value="Ferritin-like_SF"/>
</dbReference>
<dbReference type="STRING" id="7160.A0A023EK43"/>
<organism evidence="5">
    <name type="scientific">Aedes albopictus</name>
    <name type="common">Asian tiger mosquito</name>
    <name type="synonym">Stegomyia albopicta</name>
    <dbReference type="NCBI Taxonomy" id="7160"/>
    <lineage>
        <taxon>Eukaryota</taxon>
        <taxon>Metazoa</taxon>
        <taxon>Ecdysozoa</taxon>
        <taxon>Arthropoda</taxon>
        <taxon>Hexapoda</taxon>
        <taxon>Insecta</taxon>
        <taxon>Pterygota</taxon>
        <taxon>Neoptera</taxon>
        <taxon>Endopterygota</taxon>
        <taxon>Diptera</taxon>
        <taxon>Nematocera</taxon>
        <taxon>Culicoidea</taxon>
        <taxon>Culicidae</taxon>
        <taxon>Culicinae</taxon>
        <taxon>Aedini</taxon>
        <taxon>Aedes</taxon>
        <taxon>Stegomyia</taxon>
    </lineage>
</organism>
<evidence type="ECO:0000256" key="3">
    <source>
        <dbReference type="SAM" id="SignalP"/>
    </source>
</evidence>
<reference evidence="7" key="2">
    <citation type="journal article" date="2015" name="Proc. Natl. Acad. Sci. U.S.A.">
        <title>Genome sequence of the Asian Tiger mosquito, Aedes albopictus, reveals insights into its biology, genetics, and evolution.</title>
        <authorList>
            <person name="Chen X.G."/>
            <person name="Jiang X."/>
            <person name="Gu J."/>
            <person name="Xu M."/>
            <person name="Wu Y."/>
            <person name="Deng Y."/>
            <person name="Zhang C."/>
            <person name="Bonizzoni M."/>
            <person name="Dermauw W."/>
            <person name="Vontas J."/>
            <person name="Armbruster P."/>
            <person name="Huang X."/>
            <person name="Yang Y."/>
            <person name="Zhang H."/>
            <person name="He W."/>
            <person name="Peng H."/>
            <person name="Liu Y."/>
            <person name="Wu K."/>
            <person name="Chen J."/>
            <person name="Lirakis M."/>
            <person name="Topalis P."/>
            <person name="Van Leeuwen T."/>
            <person name="Hall A.B."/>
            <person name="Jiang X."/>
            <person name="Thorpe C."/>
            <person name="Mueller R.L."/>
            <person name="Sun C."/>
            <person name="Waterhouse R.M."/>
            <person name="Yan G."/>
            <person name="Tu Z.J."/>
            <person name="Fang X."/>
            <person name="James A.A."/>
        </authorList>
    </citation>
    <scope>NUCLEOTIDE SEQUENCE [LARGE SCALE GENOMIC DNA]</scope>
    <source>
        <strain evidence="7">Foshan</strain>
    </source>
</reference>
<evidence type="ECO:0000259" key="4">
    <source>
        <dbReference type="PROSITE" id="PS50905"/>
    </source>
</evidence>
<dbReference type="GO" id="GO:0008199">
    <property type="term" value="F:ferric iron binding"/>
    <property type="evidence" value="ECO:0007669"/>
    <property type="project" value="InterPro"/>
</dbReference>
<evidence type="ECO:0000313" key="7">
    <source>
        <dbReference type="Proteomes" id="UP000069940"/>
    </source>
</evidence>
<feature type="binding site" evidence="1">
    <location>
        <position position="144"/>
    </location>
    <ligand>
        <name>Fe cation</name>
        <dbReference type="ChEBI" id="CHEBI:24875"/>
        <label>1</label>
    </ligand>
</feature>
<sequence>MKTILLAVAFLAGLCVVRAVDYNSSDVNQFTAQFSSINHIANDLETFTNQQLDKSFDFLLLAFTFDKYDLDRPGFEKLYRKLSDKAWEDTEKLVKYQSRRGLHVDLNGVQTGVLGQLNEGKVGGKTTLLDSNELSSLKVALGYEKILADESHRIHKKISHAHDKGAAYDPDVAHFLDEEIIEYQSGTIRKLTGYIHNLHSIIEESNTKDMGIHMFDEYLDKAE</sequence>
<keyword evidence="7" id="KW-1185">Reference proteome</keyword>
<dbReference type="VEuPathDB" id="VectorBase:AALFPA_077114"/>
<name>A0A023EK43_AEDAL</name>
<evidence type="ECO:0000313" key="6">
    <source>
        <dbReference type="EnsemblMetazoa" id="AALFPA23_006856.P9018"/>
    </source>
</evidence>
<dbReference type="SUPFAM" id="SSF47240">
    <property type="entry name" value="Ferritin-like"/>
    <property type="match status" value="1"/>
</dbReference>
<dbReference type="GO" id="GO:0008198">
    <property type="term" value="F:ferrous iron binding"/>
    <property type="evidence" value="ECO:0007669"/>
    <property type="project" value="TreeGrafter"/>
</dbReference>
<reference evidence="6" key="3">
    <citation type="submission" date="2025-05" db="UniProtKB">
        <authorList>
            <consortium name="EnsemblMetazoa"/>
        </authorList>
    </citation>
    <scope>IDENTIFICATION</scope>
    <source>
        <strain evidence="6">Foshan</strain>
    </source>
</reference>
<reference evidence="5" key="1">
    <citation type="journal article" date="2014" name="PLoS Negl. Trop. Dis.">
        <title>Identification and characterization of seminal fluid proteins in the Asian tiger mosquito, Aedes albopictus.</title>
        <authorList>
            <person name="Boes K.E."/>
            <person name="Ribeiro J.M."/>
            <person name="Wong A."/>
            <person name="Harrington L.C."/>
            <person name="Wolfner M.F."/>
            <person name="Sirot L.K."/>
        </authorList>
    </citation>
    <scope>NUCLEOTIDE SEQUENCE</scope>
    <source>
        <tissue evidence="5">Reproductive organs</tissue>
    </source>
</reference>
<dbReference type="OMA" id="IDSACHA"/>
<dbReference type="PANTHER" id="PTHR11431:SF51">
    <property type="entry name" value="FERRITIN"/>
    <property type="match status" value="1"/>
</dbReference>
<dbReference type="InterPro" id="IPR009040">
    <property type="entry name" value="Ferritin-like_diiron"/>
</dbReference>
<feature type="signal peptide" evidence="3">
    <location>
        <begin position="1"/>
        <end position="19"/>
    </location>
</feature>
<dbReference type="Proteomes" id="UP000069940">
    <property type="component" value="Unassembled WGS sequence"/>
</dbReference>
<comment type="similarity">
    <text evidence="2">Belongs to the ferritin family.</text>
</comment>
<keyword evidence="1 2" id="KW-0479">Metal-binding</keyword>
<keyword evidence="2" id="KW-0409">Iron storage</keyword>
<dbReference type="CDD" id="cd01056">
    <property type="entry name" value="Euk_Ferritin"/>
    <property type="match status" value="1"/>
</dbReference>